<accession>A0A644VJU3</accession>
<dbReference type="Gene3D" id="3.30.565.10">
    <property type="entry name" value="Histidine kinase-like ATPase, C-terminal domain"/>
    <property type="match status" value="1"/>
</dbReference>
<organism evidence="10">
    <name type="scientific">bioreactor metagenome</name>
    <dbReference type="NCBI Taxonomy" id="1076179"/>
    <lineage>
        <taxon>unclassified sequences</taxon>
        <taxon>metagenomes</taxon>
        <taxon>ecological metagenomes</taxon>
    </lineage>
</organism>
<keyword evidence="5 10" id="KW-0418">Kinase</keyword>
<evidence type="ECO:0000256" key="1">
    <source>
        <dbReference type="ARBA" id="ARBA00000085"/>
    </source>
</evidence>
<dbReference type="InterPro" id="IPR036097">
    <property type="entry name" value="HisK_dim/P_sf"/>
</dbReference>
<dbReference type="SUPFAM" id="SSF55874">
    <property type="entry name" value="ATPase domain of HSP90 chaperone/DNA topoisomerase II/histidine kinase"/>
    <property type="match status" value="1"/>
</dbReference>
<dbReference type="AlphaFoldDB" id="A0A644VJU3"/>
<dbReference type="InterPro" id="IPR003594">
    <property type="entry name" value="HATPase_dom"/>
</dbReference>
<evidence type="ECO:0000259" key="9">
    <source>
        <dbReference type="PROSITE" id="PS50110"/>
    </source>
</evidence>
<keyword evidence="7" id="KW-0472">Membrane</keyword>
<feature type="transmembrane region" description="Helical" evidence="7">
    <location>
        <begin position="24"/>
        <end position="41"/>
    </location>
</feature>
<comment type="catalytic activity">
    <reaction evidence="1">
        <text>ATP + protein L-histidine = ADP + protein N-phospho-L-histidine.</text>
        <dbReference type="EC" id="2.7.13.3"/>
    </reaction>
</comment>
<dbReference type="PROSITE" id="PS50109">
    <property type="entry name" value="HIS_KIN"/>
    <property type="match status" value="1"/>
</dbReference>
<dbReference type="Gene3D" id="3.40.50.2300">
    <property type="match status" value="1"/>
</dbReference>
<feature type="transmembrane region" description="Helical" evidence="7">
    <location>
        <begin position="354"/>
        <end position="379"/>
    </location>
</feature>
<comment type="caution">
    <text evidence="10">The sequence shown here is derived from an EMBL/GenBank/DDBJ whole genome shotgun (WGS) entry which is preliminary data.</text>
</comment>
<dbReference type="PANTHER" id="PTHR43711">
    <property type="entry name" value="TWO-COMPONENT HISTIDINE KINASE"/>
    <property type="match status" value="1"/>
</dbReference>
<dbReference type="SUPFAM" id="SSF47384">
    <property type="entry name" value="Homodimeric domain of signal transducing histidine kinase"/>
    <property type="match status" value="1"/>
</dbReference>
<feature type="domain" description="Histidine kinase" evidence="8">
    <location>
        <begin position="551"/>
        <end position="761"/>
    </location>
</feature>
<reference evidence="10" key="1">
    <citation type="submission" date="2019-08" db="EMBL/GenBank/DDBJ databases">
        <authorList>
            <person name="Kucharzyk K."/>
            <person name="Murdoch R.W."/>
            <person name="Higgins S."/>
            <person name="Loffler F."/>
        </authorList>
    </citation>
    <scope>NUCLEOTIDE SEQUENCE</scope>
</reference>
<dbReference type="PANTHER" id="PTHR43711:SF31">
    <property type="entry name" value="HISTIDINE KINASE"/>
    <property type="match status" value="1"/>
</dbReference>
<keyword evidence="7" id="KW-0812">Transmembrane</keyword>
<dbReference type="InterPro" id="IPR011006">
    <property type="entry name" value="CheY-like_superfamily"/>
</dbReference>
<dbReference type="Pfam" id="PF00072">
    <property type="entry name" value="Response_reg"/>
    <property type="match status" value="1"/>
</dbReference>
<protein>
    <recommendedName>
        <fullName evidence="2">histidine kinase</fullName>
        <ecNumber evidence="2">2.7.13.3</ecNumber>
    </recommendedName>
</protein>
<feature type="domain" description="Response regulatory" evidence="9">
    <location>
        <begin position="785"/>
        <end position="898"/>
    </location>
</feature>
<dbReference type="InterPro" id="IPR003661">
    <property type="entry name" value="HisK_dim/P_dom"/>
</dbReference>
<sequence>MLYICELINVLNIIIMINTYRKSSIFKLIVLLFLLSPYYAFSDNRNPLNKTVVYVSSFNETNHWAITCKETIMKKFVDNGYSIKLLELYLNEKINPDLKARTEIVKDYFAKINEKVDVVMAFDYGATDVFLTYTDSIISKYPIIFVSELERGRVNNKKNVTGIISDYGVGQVYKTGLRIFPNTNKVYVWADKSPTGQFFMKEAKYILKGYENDGIEIEYGVDANSKEELLLKCRNLEKNSFVIFSTWQVDNREKRYLAQELYPQIIANTKVPILNVYDGFIGEGFVGGFVQSAQKNAAAAAAKAMRVFNGEIPEKMTIDNLLPTPIFDYAKIINLGGSPKFLPTNTEPINLWKAFFLSHTLLIIMFLAVLIGLIVVLLLRIRNRRLNRRIIEKEKHEKELELNIKLLSFAIPSLKTVFCNFDEREKIVQLIITDYNGEKKTLKYTILDICEKIIEPSFVEKFKEFYNSLMQIEDHHEFQFEFIGKFLEDEAYSWWQVRGIVEINEDTNGKYRLMNAIVFNIENFKLTELKLNEALEKSIQSEKLKSNFISNISHEIRTPLNAIIGFTNLITESEDKEEQLEYKKIVRENNDNLLNLVNDIIDLSDIETGFMEIKRVKFDLKQYFDEIESVFRYKMKDGVDLIVDSPHKSCIVYIDKDRLTQILKELMENAIKFTEKGYIKIGYEVVGDKIRFYVQDTGMGISNENISKAFNRFEKLDSYKSGTGLGLSITKAILDYVGAEYNIESKEGEGTLFWAKIKSQIIIIDDENAKDTNIEVEYYDSKKTKILVADDRACPMFLSDKALNEKYDISCAKTGVDVIEKTIIENPDIILISLMSYDIGGNETIRKIRENNKQVFIIAISEIITPLEKEKAFFAGCNEFVGMPIEKEELIKIIEKVEQEKD</sequence>
<dbReference type="PROSITE" id="PS50110">
    <property type="entry name" value="RESPONSE_REGULATORY"/>
    <property type="match status" value="1"/>
</dbReference>
<dbReference type="InterPro" id="IPR036890">
    <property type="entry name" value="HATPase_C_sf"/>
</dbReference>
<dbReference type="SMART" id="SM00387">
    <property type="entry name" value="HATPase_c"/>
    <property type="match status" value="1"/>
</dbReference>
<evidence type="ECO:0000259" key="8">
    <source>
        <dbReference type="PROSITE" id="PS50109"/>
    </source>
</evidence>
<dbReference type="SMART" id="SM00448">
    <property type="entry name" value="REC"/>
    <property type="match status" value="1"/>
</dbReference>
<evidence type="ECO:0000256" key="5">
    <source>
        <dbReference type="ARBA" id="ARBA00022777"/>
    </source>
</evidence>
<dbReference type="EMBL" id="VSSQ01000331">
    <property type="protein sequence ID" value="MPL91515.1"/>
    <property type="molecule type" value="Genomic_DNA"/>
</dbReference>
<dbReference type="GO" id="GO:0000155">
    <property type="term" value="F:phosphorelay sensor kinase activity"/>
    <property type="evidence" value="ECO:0007669"/>
    <property type="project" value="InterPro"/>
</dbReference>
<dbReference type="PRINTS" id="PR00344">
    <property type="entry name" value="BCTRLSENSOR"/>
</dbReference>
<gene>
    <name evidence="10" type="primary">rcsC_89</name>
    <name evidence="10" type="ORF">SDC9_37590</name>
</gene>
<evidence type="ECO:0000256" key="2">
    <source>
        <dbReference type="ARBA" id="ARBA00012438"/>
    </source>
</evidence>
<name>A0A644VJU3_9ZZZZ</name>
<keyword evidence="6" id="KW-0902">Two-component regulatory system</keyword>
<dbReference type="SUPFAM" id="SSF52172">
    <property type="entry name" value="CheY-like"/>
    <property type="match status" value="1"/>
</dbReference>
<dbReference type="Gene3D" id="1.10.287.130">
    <property type="match status" value="1"/>
</dbReference>
<evidence type="ECO:0000256" key="6">
    <source>
        <dbReference type="ARBA" id="ARBA00023012"/>
    </source>
</evidence>
<dbReference type="InterPro" id="IPR001789">
    <property type="entry name" value="Sig_transdc_resp-reg_receiver"/>
</dbReference>
<evidence type="ECO:0000256" key="4">
    <source>
        <dbReference type="ARBA" id="ARBA00022679"/>
    </source>
</evidence>
<dbReference type="CDD" id="cd00082">
    <property type="entry name" value="HisKA"/>
    <property type="match status" value="1"/>
</dbReference>
<dbReference type="Pfam" id="PF02518">
    <property type="entry name" value="HATPase_c"/>
    <property type="match status" value="1"/>
</dbReference>
<dbReference type="Pfam" id="PF00512">
    <property type="entry name" value="HisKA"/>
    <property type="match status" value="1"/>
</dbReference>
<evidence type="ECO:0000256" key="3">
    <source>
        <dbReference type="ARBA" id="ARBA00022553"/>
    </source>
</evidence>
<dbReference type="SMART" id="SM00388">
    <property type="entry name" value="HisKA"/>
    <property type="match status" value="1"/>
</dbReference>
<dbReference type="InterPro" id="IPR005467">
    <property type="entry name" value="His_kinase_dom"/>
</dbReference>
<keyword evidence="7" id="KW-1133">Transmembrane helix</keyword>
<proteinExistence type="predicted"/>
<keyword evidence="4 10" id="KW-0808">Transferase</keyword>
<evidence type="ECO:0000313" key="10">
    <source>
        <dbReference type="EMBL" id="MPL91515.1"/>
    </source>
</evidence>
<dbReference type="InterPro" id="IPR050736">
    <property type="entry name" value="Sensor_HK_Regulatory"/>
</dbReference>
<evidence type="ECO:0000256" key="7">
    <source>
        <dbReference type="SAM" id="Phobius"/>
    </source>
</evidence>
<dbReference type="InterPro" id="IPR004358">
    <property type="entry name" value="Sig_transdc_His_kin-like_C"/>
</dbReference>
<keyword evidence="3" id="KW-0597">Phosphoprotein</keyword>
<dbReference type="EC" id="2.7.13.3" evidence="2"/>